<dbReference type="EMBL" id="JTDY01000147">
    <property type="protein sequence ID" value="KOB78598.1"/>
    <property type="molecule type" value="Genomic_DNA"/>
</dbReference>
<dbReference type="Gene3D" id="3.30.70.1820">
    <property type="entry name" value="L1 transposable element, RRM domain"/>
    <property type="match status" value="1"/>
</dbReference>
<gene>
    <name evidence="1" type="ORF">OBRU01_02090</name>
</gene>
<dbReference type="Proteomes" id="UP000037510">
    <property type="component" value="Unassembled WGS sequence"/>
</dbReference>
<dbReference type="AlphaFoldDB" id="A0A0L7LT08"/>
<name>A0A0L7LT08_OPEBR</name>
<comment type="caution">
    <text evidence="1">The sequence shown here is derived from an EMBL/GenBank/DDBJ whole genome shotgun (WGS) entry which is preliminary data.</text>
</comment>
<organism evidence="1 2">
    <name type="scientific">Operophtera brumata</name>
    <name type="common">Winter moth</name>
    <name type="synonym">Phalaena brumata</name>
    <dbReference type="NCBI Taxonomy" id="104452"/>
    <lineage>
        <taxon>Eukaryota</taxon>
        <taxon>Metazoa</taxon>
        <taxon>Ecdysozoa</taxon>
        <taxon>Arthropoda</taxon>
        <taxon>Hexapoda</taxon>
        <taxon>Insecta</taxon>
        <taxon>Pterygota</taxon>
        <taxon>Neoptera</taxon>
        <taxon>Endopterygota</taxon>
        <taxon>Lepidoptera</taxon>
        <taxon>Glossata</taxon>
        <taxon>Ditrysia</taxon>
        <taxon>Geometroidea</taxon>
        <taxon>Geometridae</taxon>
        <taxon>Larentiinae</taxon>
        <taxon>Operophtera</taxon>
    </lineage>
</organism>
<keyword evidence="2" id="KW-1185">Reference proteome</keyword>
<reference evidence="1 2" key="1">
    <citation type="journal article" date="2015" name="Genome Biol. Evol.">
        <title>The genome of winter moth (Operophtera brumata) provides a genomic perspective on sexual dimorphism and phenology.</title>
        <authorList>
            <person name="Derks M.F."/>
            <person name="Smit S."/>
            <person name="Salis L."/>
            <person name="Schijlen E."/>
            <person name="Bossers A."/>
            <person name="Mateman C."/>
            <person name="Pijl A.S."/>
            <person name="de Ridder D."/>
            <person name="Groenen M.A."/>
            <person name="Visser M.E."/>
            <person name="Megens H.J."/>
        </authorList>
    </citation>
    <scope>NUCLEOTIDE SEQUENCE [LARGE SCALE GENOMIC DNA]</scope>
    <source>
        <strain evidence="1">WM2013NL</strain>
        <tissue evidence="1">Head and thorax</tissue>
    </source>
</reference>
<accession>A0A0L7LT08</accession>
<proteinExistence type="predicted"/>
<evidence type="ECO:0000313" key="2">
    <source>
        <dbReference type="Proteomes" id="UP000037510"/>
    </source>
</evidence>
<sequence length="263" mass="29977">MANVQDVIENQRNIEATLASRMTAFEQELRSAANKTPLQDLSQDYKNFRDLVWSVLKALRTQIQALTRHVDELDSYNRKDALLFSGIPESDNEDCTAAVLSVTNSVMKINDLTQNSIRLCHRLGSRKPTGCRPILVRFHDIRMRNTVWNEKKSLRTSTTVIHEFLTRSRQTIFAVARRHFGIKNCWTRDGVIFVKIPNNDRRRIGTMEELDQLKENHPAVILMTPTDKQQSVGKPATTGLAVATVPIRQPSNRKTSAPSRLDK</sequence>
<evidence type="ECO:0000313" key="1">
    <source>
        <dbReference type="EMBL" id="KOB78598.1"/>
    </source>
</evidence>
<protein>
    <submittedName>
        <fullName evidence="1">Uncharacterized protein</fullName>
    </submittedName>
</protein>